<evidence type="ECO:0000313" key="2">
    <source>
        <dbReference type="Proteomes" id="UP001199106"/>
    </source>
</evidence>
<dbReference type="AlphaFoldDB" id="A0AAD4IHU5"/>
<dbReference type="Proteomes" id="UP001199106">
    <property type="component" value="Unassembled WGS sequence"/>
</dbReference>
<sequence>MSAKPASTVEEADDLTKSLGARPGIILKTNGRELSIKIGVKVRLLAYQLLSIEENPRTCGSE</sequence>
<proteinExistence type="predicted"/>
<organism evidence="1 2">
    <name type="scientific">Alternaria panax</name>
    <dbReference type="NCBI Taxonomy" id="48097"/>
    <lineage>
        <taxon>Eukaryota</taxon>
        <taxon>Fungi</taxon>
        <taxon>Dikarya</taxon>
        <taxon>Ascomycota</taxon>
        <taxon>Pezizomycotina</taxon>
        <taxon>Dothideomycetes</taxon>
        <taxon>Pleosporomycetidae</taxon>
        <taxon>Pleosporales</taxon>
        <taxon>Pleosporineae</taxon>
        <taxon>Pleosporaceae</taxon>
        <taxon>Alternaria</taxon>
        <taxon>Alternaria sect. Panax</taxon>
    </lineage>
</organism>
<keyword evidence="2" id="KW-1185">Reference proteome</keyword>
<comment type="caution">
    <text evidence="1">The sequence shown here is derived from an EMBL/GenBank/DDBJ whole genome shotgun (WGS) entry which is preliminary data.</text>
</comment>
<accession>A0AAD4IHU5</accession>
<gene>
    <name evidence="1" type="ORF">G6011_00237</name>
</gene>
<name>A0AAD4IHU5_9PLEO</name>
<protein>
    <submittedName>
        <fullName evidence="1">Uncharacterized protein</fullName>
    </submittedName>
</protein>
<dbReference type="EMBL" id="JAANER010000001">
    <property type="protein sequence ID" value="KAG9195117.1"/>
    <property type="molecule type" value="Genomic_DNA"/>
</dbReference>
<evidence type="ECO:0000313" key="1">
    <source>
        <dbReference type="EMBL" id="KAG9195117.1"/>
    </source>
</evidence>
<reference evidence="1" key="1">
    <citation type="submission" date="2021-07" db="EMBL/GenBank/DDBJ databases">
        <title>Genome Resource of American Ginseng Black Spot Pathogen Alternaria panax.</title>
        <authorList>
            <person name="Qiu C."/>
            <person name="Wang W."/>
            <person name="Liu Z."/>
        </authorList>
    </citation>
    <scope>NUCLEOTIDE SEQUENCE</scope>
    <source>
        <strain evidence="1">BNCC115425</strain>
    </source>
</reference>